<evidence type="ECO:0000313" key="1">
    <source>
        <dbReference type="EMBL" id="KAJ1725930.1"/>
    </source>
</evidence>
<comment type="caution">
    <text evidence="1">The sequence shown here is derived from an EMBL/GenBank/DDBJ whole genome shotgun (WGS) entry which is preliminary data.</text>
</comment>
<organism evidence="1 2">
    <name type="scientific">Coemansia biformis</name>
    <dbReference type="NCBI Taxonomy" id="1286918"/>
    <lineage>
        <taxon>Eukaryota</taxon>
        <taxon>Fungi</taxon>
        <taxon>Fungi incertae sedis</taxon>
        <taxon>Zoopagomycota</taxon>
        <taxon>Kickxellomycotina</taxon>
        <taxon>Kickxellomycetes</taxon>
        <taxon>Kickxellales</taxon>
        <taxon>Kickxellaceae</taxon>
        <taxon>Coemansia</taxon>
    </lineage>
</organism>
<gene>
    <name evidence="1" type="ORF">LPJ61_005540</name>
</gene>
<dbReference type="EMBL" id="JANBOI010001892">
    <property type="protein sequence ID" value="KAJ1725930.1"/>
    <property type="molecule type" value="Genomic_DNA"/>
</dbReference>
<reference evidence="1" key="1">
    <citation type="submission" date="2022-07" db="EMBL/GenBank/DDBJ databases">
        <title>Phylogenomic reconstructions and comparative analyses of Kickxellomycotina fungi.</title>
        <authorList>
            <person name="Reynolds N.K."/>
            <person name="Stajich J.E."/>
            <person name="Barry K."/>
            <person name="Grigoriev I.V."/>
            <person name="Crous P."/>
            <person name="Smith M.E."/>
        </authorList>
    </citation>
    <scope>NUCLEOTIDE SEQUENCE</scope>
    <source>
        <strain evidence="1">BCRC 34381</strain>
    </source>
</reference>
<proteinExistence type="predicted"/>
<evidence type="ECO:0000313" key="2">
    <source>
        <dbReference type="Proteomes" id="UP001143981"/>
    </source>
</evidence>
<feature type="non-terminal residue" evidence="1">
    <location>
        <position position="96"/>
    </location>
</feature>
<dbReference type="Proteomes" id="UP001143981">
    <property type="component" value="Unassembled WGS sequence"/>
</dbReference>
<keyword evidence="2" id="KW-1185">Reference proteome</keyword>
<protein>
    <submittedName>
        <fullName evidence="1">Uncharacterized protein</fullName>
    </submittedName>
</protein>
<accession>A0A9W7Y847</accession>
<name>A0A9W7Y847_9FUNG</name>
<dbReference type="OrthoDB" id="10267031at2759"/>
<dbReference type="AlphaFoldDB" id="A0A9W7Y847"/>
<sequence length="96" mass="9879">MSSKDLFFVDGDQASQVSELLKLIGELRGEGDVDKYATSAAESGTGSEVVLREAQGILARAEETQVEAAYNQLFAVVVGEGGSQALDAAAGGIAQD</sequence>